<dbReference type="Pfam" id="PF21347">
    <property type="entry name" value="DUF3108_like"/>
    <property type="match status" value="1"/>
</dbReference>
<dbReference type="InterPro" id="IPR049279">
    <property type="entry name" value="DUF3108-like"/>
</dbReference>
<dbReference type="EMBL" id="CP003178">
    <property type="protein sequence ID" value="AEV97390.1"/>
    <property type="molecule type" value="Genomic_DNA"/>
</dbReference>
<reference evidence="2 3" key="1">
    <citation type="submission" date="2011-12" db="EMBL/GenBank/DDBJ databases">
        <title>The complete genome of Niastella koreensis GR20-10.</title>
        <authorList>
            <consortium name="US DOE Joint Genome Institute (JGI-PGF)"/>
            <person name="Lucas S."/>
            <person name="Han J."/>
            <person name="Lapidus A."/>
            <person name="Bruce D."/>
            <person name="Goodwin L."/>
            <person name="Pitluck S."/>
            <person name="Peters L."/>
            <person name="Kyrpides N."/>
            <person name="Mavromatis K."/>
            <person name="Ivanova N."/>
            <person name="Mikhailova N."/>
            <person name="Davenport K."/>
            <person name="Saunders E."/>
            <person name="Detter J.C."/>
            <person name="Tapia R."/>
            <person name="Han C."/>
            <person name="Land M."/>
            <person name="Hauser L."/>
            <person name="Markowitz V."/>
            <person name="Cheng J.-F."/>
            <person name="Hugenholtz P."/>
            <person name="Woyke T."/>
            <person name="Wu D."/>
            <person name="Tindall B."/>
            <person name="Pomrenke H."/>
            <person name="Brambilla E."/>
            <person name="Klenk H.-P."/>
            <person name="Eisen J.A."/>
        </authorList>
    </citation>
    <scope>NUCLEOTIDE SEQUENCE [LARGE SCALE GENOMIC DNA]</scope>
    <source>
        <strain evidence="3">DSM 17620 / KACC 11465 / NBRC 106392 / GR20-10</strain>
    </source>
</reference>
<sequence>MRFLLLFVLCAGVIDSRAQNCSSSALMTKGAKLEYMVYTPGYRDEKALKMTFEVTNVADSAGGTFSTITKKGIGIKDAENDHYEKTIRLQCDGKNLLIPFDFYSADTTWFNDASNTIVKRHLFYTGNAPIADPDAHYTIPLVLEGAAGLAIATKQIKQAFTKTGELPTQGTDGWHKVKGESGIWSKDYEMLTIIKAIKVAGKEKVTTAAGTFECYIINVDCDFQFNGATLVNRYTMRYNPEAGLVKMEIDMFSGNRKIGRSGSVELLSVKK</sequence>
<gene>
    <name evidence="2" type="ordered locus">Niako_1011</name>
</gene>
<feature type="domain" description="DUF3108" evidence="1">
    <location>
        <begin position="195"/>
        <end position="248"/>
    </location>
</feature>
<dbReference type="STRING" id="700598.Niako_1011"/>
<dbReference type="Gene3D" id="2.40.360.20">
    <property type="match status" value="1"/>
</dbReference>
<accession>G8TGG7</accession>
<dbReference type="AlphaFoldDB" id="G8TGG7"/>
<dbReference type="KEGG" id="nko:Niako_1011"/>
<evidence type="ECO:0000259" key="1">
    <source>
        <dbReference type="Pfam" id="PF21347"/>
    </source>
</evidence>
<name>G8TGG7_NIAKG</name>
<proteinExistence type="predicted"/>
<dbReference type="RefSeq" id="WP_014217304.1">
    <property type="nucleotide sequence ID" value="NC_016609.1"/>
</dbReference>
<dbReference type="OrthoDB" id="665223at2"/>
<evidence type="ECO:0000313" key="3">
    <source>
        <dbReference type="Proteomes" id="UP000005438"/>
    </source>
</evidence>
<dbReference type="Proteomes" id="UP000005438">
    <property type="component" value="Chromosome"/>
</dbReference>
<evidence type="ECO:0000313" key="2">
    <source>
        <dbReference type="EMBL" id="AEV97390.1"/>
    </source>
</evidence>
<protein>
    <recommendedName>
        <fullName evidence="1">DUF3108 domain-containing protein</fullName>
    </recommendedName>
</protein>
<organism evidence="2 3">
    <name type="scientific">Niastella koreensis (strain DSM 17620 / KACC 11465 / NBRC 106392 / GR20-10)</name>
    <dbReference type="NCBI Taxonomy" id="700598"/>
    <lineage>
        <taxon>Bacteria</taxon>
        <taxon>Pseudomonadati</taxon>
        <taxon>Bacteroidota</taxon>
        <taxon>Chitinophagia</taxon>
        <taxon>Chitinophagales</taxon>
        <taxon>Chitinophagaceae</taxon>
        <taxon>Niastella</taxon>
    </lineage>
</organism>
<dbReference type="HOGENOM" id="CLU_1026117_0_0_10"/>